<sequence length="70" mass="8228">MIVVLNNRAFDLEEVNATPQDMRVLKTIEEMEATAKEYRSISRNSTEADMYDFFAVQTANILMNRWTEKH</sequence>
<dbReference type="EMBL" id="BQKE01000002">
    <property type="protein sequence ID" value="GJM62825.1"/>
    <property type="molecule type" value="Genomic_DNA"/>
</dbReference>
<comment type="caution">
    <text evidence="1">The sequence shown here is derived from an EMBL/GenBank/DDBJ whole genome shotgun (WGS) entry which is preliminary data.</text>
</comment>
<name>A0AAN4W2L4_9BACT</name>
<proteinExistence type="predicted"/>
<protein>
    <submittedName>
        <fullName evidence="1">Uncharacterized protein</fullName>
    </submittedName>
</protein>
<dbReference type="AlphaFoldDB" id="A0AAN4W2L4"/>
<gene>
    <name evidence="1" type="ORF">PEDI_33770</name>
</gene>
<keyword evidence="2" id="KW-1185">Reference proteome</keyword>
<evidence type="ECO:0000313" key="2">
    <source>
        <dbReference type="Proteomes" id="UP001310022"/>
    </source>
</evidence>
<evidence type="ECO:0000313" key="1">
    <source>
        <dbReference type="EMBL" id="GJM62825.1"/>
    </source>
</evidence>
<accession>A0AAN4W2L4</accession>
<reference evidence="1 2" key="1">
    <citation type="submission" date="2021-12" db="EMBL/GenBank/DDBJ databases">
        <title>Genome sequencing of bacteria with rrn-lacking chromosome and rrn-plasmid.</title>
        <authorList>
            <person name="Anda M."/>
            <person name="Iwasaki W."/>
        </authorList>
    </citation>
    <scope>NUCLEOTIDE SEQUENCE [LARGE SCALE GENOMIC DNA]</scope>
    <source>
        <strain evidence="1 2">NBRC 15940</strain>
    </source>
</reference>
<dbReference type="Proteomes" id="UP001310022">
    <property type="component" value="Unassembled WGS sequence"/>
</dbReference>
<dbReference type="RefSeq" id="WP_338238059.1">
    <property type="nucleotide sequence ID" value="NZ_BQKE01000002.1"/>
</dbReference>
<organism evidence="1 2">
    <name type="scientific">Persicobacter diffluens</name>
    <dbReference type="NCBI Taxonomy" id="981"/>
    <lineage>
        <taxon>Bacteria</taxon>
        <taxon>Pseudomonadati</taxon>
        <taxon>Bacteroidota</taxon>
        <taxon>Cytophagia</taxon>
        <taxon>Cytophagales</taxon>
        <taxon>Persicobacteraceae</taxon>
        <taxon>Persicobacter</taxon>
    </lineage>
</organism>